<dbReference type="AlphaFoldDB" id="A0A8J3YXR7"/>
<gene>
    <name evidence="2" type="ORF">Vau01_014600</name>
</gene>
<feature type="region of interest" description="Disordered" evidence="1">
    <location>
        <begin position="40"/>
        <end position="105"/>
    </location>
</feature>
<organism evidence="2 3">
    <name type="scientific">Virgisporangium aurantiacum</name>
    <dbReference type="NCBI Taxonomy" id="175570"/>
    <lineage>
        <taxon>Bacteria</taxon>
        <taxon>Bacillati</taxon>
        <taxon>Actinomycetota</taxon>
        <taxon>Actinomycetes</taxon>
        <taxon>Micromonosporales</taxon>
        <taxon>Micromonosporaceae</taxon>
        <taxon>Virgisporangium</taxon>
    </lineage>
</organism>
<keyword evidence="3" id="KW-1185">Reference proteome</keyword>
<proteinExistence type="predicted"/>
<evidence type="ECO:0000313" key="3">
    <source>
        <dbReference type="Proteomes" id="UP000612585"/>
    </source>
</evidence>
<name>A0A8J3YXR7_9ACTN</name>
<sequence>MAVGIPRRVLPVPAQRESFTLTAFLKKMVERTFAQRLRRRWRSGPVRDPSGDTSSRTQHPARVRFPRQAHQTLGLSTDGRAMVTERDHRDANRTVTGNGQPTHQE</sequence>
<evidence type="ECO:0000313" key="2">
    <source>
        <dbReference type="EMBL" id="GIJ53944.1"/>
    </source>
</evidence>
<reference evidence="2" key="1">
    <citation type="submission" date="2021-01" db="EMBL/GenBank/DDBJ databases">
        <title>Whole genome shotgun sequence of Virgisporangium aurantiacum NBRC 16421.</title>
        <authorList>
            <person name="Komaki H."/>
            <person name="Tamura T."/>
        </authorList>
    </citation>
    <scope>NUCLEOTIDE SEQUENCE</scope>
    <source>
        <strain evidence="2">NBRC 16421</strain>
    </source>
</reference>
<feature type="compositionally biased region" description="Basic and acidic residues" evidence="1">
    <location>
        <begin position="83"/>
        <end position="92"/>
    </location>
</feature>
<evidence type="ECO:0000256" key="1">
    <source>
        <dbReference type="SAM" id="MobiDB-lite"/>
    </source>
</evidence>
<feature type="compositionally biased region" description="Polar residues" evidence="1">
    <location>
        <begin position="93"/>
        <end position="105"/>
    </location>
</feature>
<accession>A0A8J3YXR7</accession>
<comment type="caution">
    <text evidence="2">The sequence shown here is derived from an EMBL/GenBank/DDBJ whole genome shotgun (WGS) entry which is preliminary data.</text>
</comment>
<protein>
    <submittedName>
        <fullName evidence="2">Uncharacterized protein</fullName>
    </submittedName>
</protein>
<dbReference type="Proteomes" id="UP000612585">
    <property type="component" value="Unassembled WGS sequence"/>
</dbReference>
<dbReference type="EMBL" id="BOPG01000009">
    <property type="protein sequence ID" value="GIJ53944.1"/>
    <property type="molecule type" value="Genomic_DNA"/>
</dbReference>